<reference evidence="8 9" key="1">
    <citation type="journal article" date="2014" name="PLoS Genet.">
        <title>Analysis of the Phlebiopsis gigantea genome, transcriptome and secretome provides insight into its pioneer colonization strategies of wood.</title>
        <authorList>
            <person name="Hori C."/>
            <person name="Ishida T."/>
            <person name="Igarashi K."/>
            <person name="Samejima M."/>
            <person name="Suzuki H."/>
            <person name="Master E."/>
            <person name="Ferreira P."/>
            <person name="Ruiz-Duenas F.J."/>
            <person name="Held B."/>
            <person name="Canessa P."/>
            <person name="Larrondo L.F."/>
            <person name="Schmoll M."/>
            <person name="Druzhinina I.S."/>
            <person name="Kubicek C.P."/>
            <person name="Gaskell J.A."/>
            <person name="Kersten P."/>
            <person name="St John F."/>
            <person name="Glasner J."/>
            <person name="Sabat G."/>
            <person name="Splinter BonDurant S."/>
            <person name="Syed K."/>
            <person name="Yadav J."/>
            <person name="Mgbeahuruike A.C."/>
            <person name="Kovalchuk A."/>
            <person name="Asiegbu F.O."/>
            <person name="Lackner G."/>
            <person name="Hoffmeister D."/>
            <person name="Rencoret J."/>
            <person name="Gutierrez A."/>
            <person name="Sun H."/>
            <person name="Lindquist E."/>
            <person name="Barry K."/>
            <person name="Riley R."/>
            <person name="Grigoriev I.V."/>
            <person name="Henrissat B."/>
            <person name="Kues U."/>
            <person name="Berka R.M."/>
            <person name="Martinez A.T."/>
            <person name="Covert S.F."/>
            <person name="Blanchette R.A."/>
            <person name="Cullen D."/>
        </authorList>
    </citation>
    <scope>NUCLEOTIDE SEQUENCE [LARGE SCALE GENOMIC DNA]</scope>
    <source>
        <strain evidence="8 9">11061_1 CR5-6</strain>
    </source>
</reference>
<evidence type="ECO:0000256" key="1">
    <source>
        <dbReference type="ARBA" id="ARBA00004496"/>
    </source>
</evidence>
<dbReference type="EMBL" id="KN840539">
    <property type="protein sequence ID" value="KIP05602.1"/>
    <property type="molecule type" value="Genomic_DNA"/>
</dbReference>
<dbReference type="Proteomes" id="UP000053257">
    <property type="component" value="Unassembled WGS sequence"/>
</dbReference>
<sequence>MSLQGLVSGSECAVPFNPLSQVLKHTEGDRSVQQDRIAGPSSSRLHHLPNTAGPAAADHDRALARQFFEANTSHALPNDAIAHVPPPQMHMQSLHNAPADLGRAWADVQEHNAAMQPSAATQFSAVSFNAAHAPAEWTAEFASSPQMHGPPSVTQQPQAFRQQSFMSPPMYGSMNQGFMFPTAFNAGPALVSSDKGKGKARDIDFDAAFAELDQALGPSAQETARIEEFDDVADLNEAMERMAMRQQAEATPTGGFEEVWDQLQHSDLPPPEEDLAKWEAQYKDLMDSQRGDLDFDYGASMEESWRDGTLDDMLKFDDEGLPILEPYIFEPENKYMDPSASSTSYLSDAKALLERGGSLTEVGLMLEAAIQKGDLGHGGYEAWILLGEVRSMDEREDPSMRALNEGVKRAVEAGASGEGMISLAISFTNESYERASHTMLLRWLHARFPDYAIPQAAWESLAGSSWNSHERVTETFMALAREQHARGDLDPDVQIGLGVLFYANGSYDRAKDCFEAALSVRPNDYLLWNRLGSSLSNGNQPEEALGAYRQALQLRPTYTRAIYNVGVACLNLGAHKEAAEHFLSTLVMQDSTGKGSKSDAVWLTLRKTFTAMGRSDLAQEAKPGADVEVFRKEGFDF</sequence>
<dbReference type="PANTHER" id="PTHR10130:SF9">
    <property type="entry name" value="PEROXISOMAL TARGETING SIGNAL RECEPTOR"/>
    <property type="match status" value="1"/>
</dbReference>
<dbReference type="InterPro" id="IPR011990">
    <property type="entry name" value="TPR-like_helical_dom_sf"/>
</dbReference>
<evidence type="ECO:0000256" key="5">
    <source>
        <dbReference type="ARBA" id="ARBA00022803"/>
    </source>
</evidence>
<comment type="subcellular location">
    <subcellularLocation>
        <location evidence="1">Cytoplasm</location>
    </subcellularLocation>
</comment>
<evidence type="ECO:0000256" key="4">
    <source>
        <dbReference type="ARBA" id="ARBA00022737"/>
    </source>
</evidence>
<keyword evidence="4" id="KW-0677">Repeat</keyword>
<dbReference type="OrthoDB" id="10006023at2759"/>
<dbReference type="PANTHER" id="PTHR10130">
    <property type="entry name" value="PEROXISOMAL TARGETING SIGNAL 1 RECEPTOR PEX5"/>
    <property type="match status" value="1"/>
</dbReference>
<keyword evidence="9" id="KW-1185">Reference proteome</keyword>
<gene>
    <name evidence="8" type="ORF">PHLGIDRAFT_108068</name>
</gene>
<organism evidence="8 9">
    <name type="scientific">Phlebiopsis gigantea (strain 11061_1 CR5-6)</name>
    <name type="common">White-rot fungus</name>
    <name type="synonym">Peniophora gigantea</name>
    <dbReference type="NCBI Taxonomy" id="745531"/>
    <lineage>
        <taxon>Eukaryota</taxon>
        <taxon>Fungi</taxon>
        <taxon>Dikarya</taxon>
        <taxon>Basidiomycota</taxon>
        <taxon>Agaricomycotina</taxon>
        <taxon>Agaricomycetes</taxon>
        <taxon>Polyporales</taxon>
        <taxon>Phanerochaetaceae</taxon>
        <taxon>Phlebiopsis</taxon>
    </lineage>
</organism>
<keyword evidence="5 6" id="KW-0802">TPR repeat</keyword>
<dbReference type="GO" id="GO:0005829">
    <property type="term" value="C:cytosol"/>
    <property type="evidence" value="ECO:0007669"/>
    <property type="project" value="TreeGrafter"/>
</dbReference>
<dbReference type="STRING" id="745531.A0A0C3S5H0"/>
<dbReference type="Pfam" id="PF13432">
    <property type="entry name" value="TPR_16"/>
    <property type="match status" value="1"/>
</dbReference>
<name>A0A0C3S5H0_PHLG1</name>
<keyword evidence="3" id="KW-0963">Cytoplasm</keyword>
<evidence type="ECO:0000313" key="9">
    <source>
        <dbReference type="Proteomes" id="UP000053257"/>
    </source>
</evidence>
<dbReference type="SMART" id="SM00028">
    <property type="entry name" value="TPR"/>
    <property type="match status" value="3"/>
</dbReference>
<evidence type="ECO:0000313" key="8">
    <source>
        <dbReference type="EMBL" id="KIP05602.1"/>
    </source>
</evidence>
<dbReference type="GO" id="GO:0005778">
    <property type="term" value="C:peroxisomal membrane"/>
    <property type="evidence" value="ECO:0007669"/>
    <property type="project" value="TreeGrafter"/>
</dbReference>
<feature type="repeat" description="TPR" evidence="6">
    <location>
        <begin position="525"/>
        <end position="558"/>
    </location>
</feature>
<dbReference type="PROSITE" id="PS50005">
    <property type="entry name" value="TPR"/>
    <property type="match status" value="2"/>
</dbReference>
<dbReference type="Gene3D" id="1.25.40.10">
    <property type="entry name" value="Tetratricopeptide repeat domain"/>
    <property type="match status" value="1"/>
</dbReference>
<dbReference type="GO" id="GO:0005052">
    <property type="term" value="F:peroxisome matrix targeting signal-1 binding"/>
    <property type="evidence" value="ECO:0007669"/>
    <property type="project" value="TreeGrafter"/>
</dbReference>
<feature type="region of interest" description="Disordered" evidence="7">
    <location>
        <begin position="26"/>
        <end position="55"/>
    </location>
</feature>
<accession>A0A0C3S5H0</accession>
<dbReference type="SUPFAM" id="SSF48452">
    <property type="entry name" value="TPR-like"/>
    <property type="match status" value="1"/>
</dbReference>
<dbReference type="InterPro" id="IPR024111">
    <property type="entry name" value="PEX5/PEX5L"/>
</dbReference>
<dbReference type="AlphaFoldDB" id="A0A0C3S5H0"/>
<dbReference type="InterPro" id="IPR019734">
    <property type="entry name" value="TPR_rpt"/>
</dbReference>
<dbReference type="HOGENOM" id="CLU_013516_3_1_1"/>
<proteinExistence type="inferred from homology"/>
<comment type="similarity">
    <text evidence="2">Belongs to the peroxisomal targeting signal receptor family.</text>
</comment>
<feature type="repeat" description="TPR" evidence="6">
    <location>
        <begin position="491"/>
        <end position="524"/>
    </location>
</feature>
<protein>
    <submittedName>
        <fullName evidence="8">Uncharacterized protein</fullName>
    </submittedName>
</protein>
<evidence type="ECO:0000256" key="6">
    <source>
        <dbReference type="PROSITE-ProRule" id="PRU00339"/>
    </source>
</evidence>
<evidence type="ECO:0000256" key="3">
    <source>
        <dbReference type="ARBA" id="ARBA00022490"/>
    </source>
</evidence>
<evidence type="ECO:0000256" key="2">
    <source>
        <dbReference type="ARBA" id="ARBA00005348"/>
    </source>
</evidence>
<dbReference type="GO" id="GO:0016560">
    <property type="term" value="P:protein import into peroxisome matrix, docking"/>
    <property type="evidence" value="ECO:0007669"/>
    <property type="project" value="TreeGrafter"/>
</dbReference>
<evidence type="ECO:0000256" key="7">
    <source>
        <dbReference type="SAM" id="MobiDB-lite"/>
    </source>
</evidence>